<evidence type="ECO:0000313" key="1">
    <source>
        <dbReference type="EMBL" id="RED45781.1"/>
    </source>
</evidence>
<organism evidence="1 2">
    <name type="scientific">Aestuariispira insulae</name>
    <dbReference type="NCBI Taxonomy" id="1461337"/>
    <lineage>
        <taxon>Bacteria</taxon>
        <taxon>Pseudomonadati</taxon>
        <taxon>Pseudomonadota</taxon>
        <taxon>Alphaproteobacteria</taxon>
        <taxon>Rhodospirillales</taxon>
        <taxon>Kiloniellaceae</taxon>
        <taxon>Aestuariispira</taxon>
    </lineage>
</organism>
<dbReference type="AlphaFoldDB" id="A0A3D9H9D0"/>
<keyword evidence="2" id="KW-1185">Reference proteome</keyword>
<dbReference type="Pfam" id="PF04268">
    <property type="entry name" value="SoxG"/>
    <property type="match status" value="1"/>
</dbReference>
<dbReference type="RefSeq" id="WP_181905455.1">
    <property type="nucleotide sequence ID" value="NZ_QRDW01000011.1"/>
</dbReference>
<evidence type="ECO:0000313" key="2">
    <source>
        <dbReference type="Proteomes" id="UP000256845"/>
    </source>
</evidence>
<dbReference type="Proteomes" id="UP000256845">
    <property type="component" value="Unassembled WGS sequence"/>
</dbReference>
<dbReference type="SUPFAM" id="SSF103025">
    <property type="entry name" value="Folate-binding domain"/>
    <property type="match status" value="1"/>
</dbReference>
<protein>
    <submittedName>
        <fullName evidence="1">Heterotetrameric sarcosine oxidase gamma subunit</fullName>
    </submittedName>
</protein>
<sequence>MADIILKAKSPLDGFSRDWPGITLREVTGRALVSVSIPHGGEAALGQKLSQVYGTIIPAVGESTASPVDNAHLLGLARDQFFILFDEGGQAPLAAVSAKLAEVAYLTDQSDSWAMLHISGPNSRAALARICLLDLHPDHFQTGQVARTVMEHLGVIILRDGADSFLLLSARSSAQSFLHAVTVSAENVT</sequence>
<dbReference type="EMBL" id="QRDW01000011">
    <property type="protein sequence ID" value="RED45781.1"/>
    <property type="molecule type" value="Genomic_DNA"/>
</dbReference>
<comment type="caution">
    <text evidence="1">The sequence shown here is derived from an EMBL/GenBank/DDBJ whole genome shotgun (WGS) entry which is preliminary data.</text>
</comment>
<dbReference type="Gene3D" id="3.30.1360.120">
    <property type="entry name" value="Probable tRNA modification gtpase trme, domain 1"/>
    <property type="match status" value="1"/>
</dbReference>
<dbReference type="Gene3D" id="3.30.70.1520">
    <property type="entry name" value="Heterotetrameric sarcosine oxidase"/>
    <property type="match status" value="1"/>
</dbReference>
<dbReference type="InterPro" id="IPR027266">
    <property type="entry name" value="TrmE/GcvT-like"/>
</dbReference>
<name>A0A3D9H9D0_9PROT</name>
<gene>
    <name evidence="1" type="ORF">DFP90_11128</name>
</gene>
<dbReference type="InterPro" id="IPR007375">
    <property type="entry name" value="SoxG"/>
</dbReference>
<proteinExistence type="predicted"/>
<reference evidence="1 2" key="1">
    <citation type="submission" date="2018-07" db="EMBL/GenBank/DDBJ databases">
        <title>Genomic Encyclopedia of Type Strains, Phase III (KMG-III): the genomes of soil and plant-associated and newly described type strains.</title>
        <authorList>
            <person name="Whitman W."/>
        </authorList>
    </citation>
    <scope>NUCLEOTIDE SEQUENCE [LARGE SCALE GENOMIC DNA]</scope>
    <source>
        <strain evidence="1 2">CECT 8488</strain>
    </source>
</reference>
<accession>A0A3D9H9D0</accession>